<dbReference type="Proteomes" id="UP000186720">
    <property type="component" value="Unassembled WGS sequence"/>
</dbReference>
<comment type="caution">
    <text evidence="3">The sequence shown here is derived from an EMBL/GenBank/DDBJ whole genome shotgun (WGS) entry which is preliminary data.</text>
</comment>
<feature type="signal peptide" evidence="1">
    <location>
        <begin position="1"/>
        <end position="19"/>
    </location>
</feature>
<protein>
    <recommendedName>
        <fullName evidence="2">DUF4296 domain-containing protein</fullName>
    </recommendedName>
</protein>
<dbReference type="OrthoDB" id="678784at2"/>
<evidence type="ECO:0000313" key="4">
    <source>
        <dbReference type="Proteomes" id="UP000186720"/>
    </source>
</evidence>
<feature type="domain" description="DUF4296" evidence="2">
    <location>
        <begin position="24"/>
        <end position="108"/>
    </location>
</feature>
<feature type="chain" id="PRO_5010315959" description="DUF4296 domain-containing protein" evidence="1">
    <location>
        <begin position="20"/>
        <end position="164"/>
    </location>
</feature>
<organism evidence="3 4">
    <name type="scientific">Mucilaginibacter polytrichastri</name>
    <dbReference type="NCBI Taxonomy" id="1302689"/>
    <lineage>
        <taxon>Bacteria</taxon>
        <taxon>Pseudomonadati</taxon>
        <taxon>Bacteroidota</taxon>
        <taxon>Sphingobacteriia</taxon>
        <taxon>Sphingobacteriales</taxon>
        <taxon>Sphingobacteriaceae</taxon>
        <taxon>Mucilaginibacter</taxon>
    </lineage>
</organism>
<sequence>MRIYINLFFLGLLFFTACSNHDTPNGVIPPKKMINLLTEVHIIDGSLYTVSQAPDTLYKYGTARYLDMFKRYDTDSTQFKKSMEYYTGNPDAMEKMYDQILLNLTAKTDSLNKVRIKIDKLKTDSISKSKKTDTAVKTDSLRKLKKLKRPTQVDSIRKIRNKTN</sequence>
<evidence type="ECO:0000313" key="3">
    <source>
        <dbReference type="EMBL" id="OKS86551.1"/>
    </source>
</evidence>
<keyword evidence="1" id="KW-0732">Signal</keyword>
<proteinExistence type="predicted"/>
<accession>A0A1Q5ZXS9</accession>
<reference evidence="3 4" key="1">
    <citation type="submission" date="2016-11" db="EMBL/GenBank/DDBJ databases">
        <title>Whole Genome Sequencing of Mucilaginibacter polytrichastri RG4-7(T) isolated from the moss sample.</title>
        <authorList>
            <person name="Li Y."/>
        </authorList>
    </citation>
    <scope>NUCLEOTIDE SEQUENCE [LARGE SCALE GENOMIC DNA]</scope>
    <source>
        <strain evidence="3 4">RG4-7</strain>
    </source>
</reference>
<dbReference type="InterPro" id="IPR025381">
    <property type="entry name" value="DUF4296"/>
</dbReference>
<evidence type="ECO:0000259" key="2">
    <source>
        <dbReference type="Pfam" id="PF14129"/>
    </source>
</evidence>
<evidence type="ECO:0000256" key="1">
    <source>
        <dbReference type="SAM" id="SignalP"/>
    </source>
</evidence>
<dbReference type="RefSeq" id="WP_074489227.1">
    <property type="nucleotide sequence ID" value="NZ_FPAM01000004.1"/>
</dbReference>
<dbReference type="EMBL" id="MPPL01000001">
    <property type="protein sequence ID" value="OKS86551.1"/>
    <property type="molecule type" value="Genomic_DNA"/>
</dbReference>
<dbReference type="STRING" id="1302689.RG47T_2007"/>
<gene>
    <name evidence="3" type="ORF">RG47T_2007</name>
</gene>
<dbReference type="Pfam" id="PF14129">
    <property type="entry name" value="DUF4296"/>
    <property type="match status" value="1"/>
</dbReference>
<keyword evidence="4" id="KW-1185">Reference proteome</keyword>
<dbReference type="AlphaFoldDB" id="A0A1Q5ZXS9"/>
<dbReference type="PROSITE" id="PS51257">
    <property type="entry name" value="PROKAR_LIPOPROTEIN"/>
    <property type="match status" value="1"/>
</dbReference>
<name>A0A1Q5ZXS9_9SPHI</name>